<dbReference type="PANTHER" id="PTHR42865">
    <property type="entry name" value="PROTON/GLUTAMATE-ASPARTATE SYMPORTER"/>
    <property type="match status" value="1"/>
</dbReference>
<proteinExistence type="predicted"/>
<dbReference type="Proteomes" id="UP001500133">
    <property type="component" value="Unassembled WGS sequence"/>
</dbReference>
<accession>A0ABP7LXH6</accession>
<dbReference type="SUPFAM" id="SSF118215">
    <property type="entry name" value="Proton glutamate symport protein"/>
    <property type="match status" value="1"/>
</dbReference>
<evidence type="ECO:0000256" key="7">
    <source>
        <dbReference type="SAM" id="Phobius"/>
    </source>
</evidence>
<feature type="transmembrane region" description="Helical" evidence="7">
    <location>
        <begin position="48"/>
        <end position="72"/>
    </location>
</feature>
<dbReference type="PANTHER" id="PTHR42865:SF7">
    <property type="entry name" value="PROTON_GLUTAMATE-ASPARTATE SYMPORTER"/>
    <property type="match status" value="1"/>
</dbReference>
<evidence type="ECO:0000313" key="9">
    <source>
        <dbReference type="Proteomes" id="UP001500133"/>
    </source>
</evidence>
<dbReference type="Gene3D" id="1.10.3860.10">
    <property type="entry name" value="Sodium:dicarboxylate symporter"/>
    <property type="match status" value="1"/>
</dbReference>
<feature type="transmembrane region" description="Helical" evidence="7">
    <location>
        <begin position="148"/>
        <end position="169"/>
    </location>
</feature>
<keyword evidence="5 7" id="KW-1133">Transmembrane helix</keyword>
<feature type="transmembrane region" description="Helical" evidence="7">
    <location>
        <begin position="226"/>
        <end position="250"/>
    </location>
</feature>
<evidence type="ECO:0000256" key="1">
    <source>
        <dbReference type="ARBA" id="ARBA00004651"/>
    </source>
</evidence>
<dbReference type="Pfam" id="PF00375">
    <property type="entry name" value="SDF"/>
    <property type="match status" value="1"/>
</dbReference>
<feature type="transmembrane region" description="Helical" evidence="7">
    <location>
        <begin position="17"/>
        <end position="36"/>
    </location>
</feature>
<evidence type="ECO:0000256" key="2">
    <source>
        <dbReference type="ARBA" id="ARBA00022448"/>
    </source>
</evidence>
<dbReference type="InterPro" id="IPR036458">
    <property type="entry name" value="Na:dicarbo_symporter_sf"/>
</dbReference>
<feature type="transmembrane region" description="Helical" evidence="7">
    <location>
        <begin position="319"/>
        <end position="345"/>
    </location>
</feature>
<sequence>MTLSRPSLWKTYRDTPLVLKMATGFLLGIAAALLFREQATLVKPLGTLLIHLLSLIAIPVIFLTVVLAVSQMNLPQLGKMGGKLFLYYLTTTALAVLIGVSLALFFSPGEGLSLPDTSVDKPDVPPMSDILLRIVPRNMFAAFSAGDLMAILFVAIIIGMAISTMLFSTDDAMREHGTLLNRFFTAINEMFYRVLNGILLYAPIGIFAISASTFGSQGWETLKSLLYFTGVFYLGLIILWSVVYTGFISLSRHSVGAFYKNIREAFTTAFFTSSSLATLPVAIKAAKKAGVSEKTANFTLPLGAIFNSDGGALRMGVSLVFAANITGLDLAFSSFVVIVVIGTLLSVGTAGVPAAGLVTLSAVLSMFGLPLEVVALIAGVDALIGMGGTALNVTGDIVGAAVVDDEKPNARRHASRLHETSAQPLSD</sequence>
<evidence type="ECO:0000256" key="5">
    <source>
        <dbReference type="ARBA" id="ARBA00022989"/>
    </source>
</evidence>
<evidence type="ECO:0000256" key="6">
    <source>
        <dbReference type="ARBA" id="ARBA00023136"/>
    </source>
</evidence>
<keyword evidence="3" id="KW-1003">Cell membrane</keyword>
<feature type="transmembrane region" description="Helical" evidence="7">
    <location>
        <begin position="357"/>
        <end position="378"/>
    </location>
</feature>
<name>A0ABP7LXH6_9GAMM</name>
<comment type="subcellular location">
    <subcellularLocation>
        <location evidence="1">Cell membrane</location>
        <topology evidence="1">Multi-pass membrane protein</topology>
    </subcellularLocation>
</comment>
<keyword evidence="9" id="KW-1185">Reference proteome</keyword>
<protein>
    <submittedName>
        <fullName evidence="8">Dicarboxylate/amino acid:cation symporter</fullName>
    </submittedName>
</protein>
<reference evidence="9" key="1">
    <citation type="journal article" date="2019" name="Int. J. Syst. Evol. Microbiol.">
        <title>The Global Catalogue of Microorganisms (GCM) 10K type strain sequencing project: providing services to taxonomists for standard genome sequencing and annotation.</title>
        <authorList>
            <consortium name="The Broad Institute Genomics Platform"/>
            <consortium name="The Broad Institute Genome Sequencing Center for Infectious Disease"/>
            <person name="Wu L."/>
            <person name="Ma J."/>
        </authorList>
    </citation>
    <scope>NUCLEOTIDE SEQUENCE [LARGE SCALE GENOMIC DNA]</scope>
    <source>
        <strain evidence="9">JCM 16914</strain>
    </source>
</reference>
<keyword evidence="2" id="KW-0813">Transport</keyword>
<evidence type="ECO:0000256" key="4">
    <source>
        <dbReference type="ARBA" id="ARBA00022692"/>
    </source>
</evidence>
<gene>
    <name evidence="8" type="ORF">GCM10022228_18350</name>
</gene>
<evidence type="ECO:0000313" key="8">
    <source>
        <dbReference type="EMBL" id="GAA3908254.1"/>
    </source>
</evidence>
<dbReference type="EMBL" id="BAAAZT010000074">
    <property type="protein sequence ID" value="GAA3908254.1"/>
    <property type="molecule type" value="Genomic_DNA"/>
</dbReference>
<comment type="caution">
    <text evidence="8">The sequence shown here is derived from an EMBL/GenBank/DDBJ whole genome shotgun (WGS) entry which is preliminary data.</text>
</comment>
<dbReference type="RefSeq" id="WP_344704589.1">
    <property type="nucleotide sequence ID" value="NZ_BAAAZT010000074.1"/>
</dbReference>
<evidence type="ECO:0000256" key="3">
    <source>
        <dbReference type="ARBA" id="ARBA00022475"/>
    </source>
</evidence>
<dbReference type="PRINTS" id="PR00173">
    <property type="entry name" value="EDTRNSPORT"/>
</dbReference>
<feature type="transmembrane region" description="Helical" evidence="7">
    <location>
        <begin position="84"/>
        <end position="106"/>
    </location>
</feature>
<keyword evidence="6 7" id="KW-0472">Membrane</keyword>
<feature type="transmembrane region" description="Helical" evidence="7">
    <location>
        <begin position="190"/>
        <end position="214"/>
    </location>
</feature>
<dbReference type="InterPro" id="IPR001991">
    <property type="entry name" value="Na-dicarboxylate_symporter"/>
</dbReference>
<organism evidence="8 9">
    <name type="scientific">Halomonas cibimaris</name>
    <dbReference type="NCBI Taxonomy" id="657012"/>
    <lineage>
        <taxon>Bacteria</taxon>
        <taxon>Pseudomonadati</taxon>
        <taxon>Pseudomonadota</taxon>
        <taxon>Gammaproteobacteria</taxon>
        <taxon>Oceanospirillales</taxon>
        <taxon>Halomonadaceae</taxon>
        <taxon>Halomonas</taxon>
    </lineage>
</organism>
<keyword evidence="4 7" id="KW-0812">Transmembrane</keyword>